<dbReference type="GO" id="GO:0005856">
    <property type="term" value="C:cytoskeleton"/>
    <property type="evidence" value="ECO:0007669"/>
    <property type="project" value="UniProtKB-SubCell"/>
</dbReference>
<evidence type="ECO:0000256" key="7">
    <source>
        <dbReference type="SAM" id="MobiDB-lite"/>
    </source>
</evidence>
<dbReference type="PANTHER" id="PTHR13924:SF10">
    <property type="entry name" value="TRANSFORMING ACIDIC COILED-COIL PROTEIN, ISOFORM K"/>
    <property type="match status" value="1"/>
</dbReference>
<feature type="compositionally biased region" description="Low complexity" evidence="7">
    <location>
        <begin position="123"/>
        <end position="134"/>
    </location>
</feature>
<evidence type="ECO:0000256" key="2">
    <source>
        <dbReference type="ARBA" id="ARBA00009423"/>
    </source>
</evidence>
<dbReference type="GO" id="GO:0007052">
    <property type="term" value="P:mitotic spindle organization"/>
    <property type="evidence" value="ECO:0007669"/>
    <property type="project" value="InterPro"/>
</dbReference>
<proteinExistence type="inferred from homology"/>
<keyword evidence="9" id="KW-1185">Reference proteome</keyword>
<dbReference type="AlphaFoldDB" id="A0A6S7IWF8"/>
<sequence>MMGPVPLTFDILAVLQSDLARQSLYVKFDPLVEARSDQVAQDSNSFPNINPADLLFQGPISTDDLLGMDTPPAKPVVSRRALLAQSQNTETEESTATSTIAPVDLFELSPSQDITPPEDAEEATTSKSESSIIVTEEESSLVQPLQFSKKDLDKAVEDEQEKLLSQWNLQNSLHEAEMEKLLDERNKILEERNKIMDENKVVKTLMMEYEQTMAQMIKDRENEQSQQEKSNSEIAQERDQLQRDLNNTEKSFAHLHEKFGKLKTAVESYRKNEDVLKKVVKDLQEDVKNAEAKYQVLKSHAEQKLQEANVEINRVQTSYKAELAGFQAALKREKTKTSSLQQNLDQKTNENKELTSICDELISKVGPMP</sequence>
<evidence type="ECO:0000256" key="6">
    <source>
        <dbReference type="ARBA" id="ARBA00023212"/>
    </source>
</evidence>
<organism evidence="8 9">
    <name type="scientific">Paramuricea clavata</name>
    <name type="common">Red gorgonian</name>
    <name type="synonym">Violescent sea-whip</name>
    <dbReference type="NCBI Taxonomy" id="317549"/>
    <lineage>
        <taxon>Eukaryota</taxon>
        <taxon>Metazoa</taxon>
        <taxon>Cnidaria</taxon>
        <taxon>Anthozoa</taxon>
        <taxon>Octocorallia</taxon>
        <taxon>Malacalcyonacea</taxon>
        <taxon>Plexauridae</taxon>
        <taxon>Paramuricea</taxon>
    </lineage>
</organism>
<dbReference type="InterPro" id="IPR039915">
    <property type="entry name" value="TACC"/>
</dbReference>
<dbReference type="OrthoDB" id="10255048at2759"/>
<evidence type="ECO:0000256" key="4">
    <source>
        <dbReference type="ARBA" id="ARBA00022553"/>
    </source>
</evidence>
<feature type="compositionally biased region" description="Polar residues" evidence="7">
    <location>
        <begin position="224"/>
        <end position="234"/>
    </location>
</feature>
<comment type="similarity">
    <text evidence="2">Belongs to the TACC family.</text>
</comment>
<comment type="subcellular location">
    <subcellularLocation>
        <location evidence="1">Cytoplasm</location>
        <location evidence="1">Cytoskeleton</location>
    </subcellularLocation>
</comment>
<evidence type="ECO:0000256" key="1">
    <source>
        <dbReference type="ARBA" id="ARBA00004245"/>
    </source>
</evidence>
<dbReference type="FunFam" id="1.20.5.1700:FF:000001">
    <property type="entry name" value="Transforming acidic coiled-coil-containing protein 1 isoform 2"/>
    <property type="match status" value="1"/>
</dbReference>
<evidence type="ECO:0000313" key="8">
    <source>
        <dbReference type="EMBL" id="CAB4009892.1"/>
    </source>
</evidence>
<dbReference type="Pfam" id="PF05010">
    <property type="entry name" value="TACC_C"/>
    <property type="match status" value="1"/>
</dbReference>
<evidence type="ECO:0000256" key="3">
    <source>
        <dbReference type="ARBA" id="ARBA00022490"/>
    </source>
</evidence>
<evidence type="ECO:0000256" key="5">
    <source>
        <dbReference type="ARBA" id="ARBA00023054"/>
    </source>
</evidence>
<dbReference type="Gene3D" id="1.20.5.1700">
    <property type="match status" value="1"/>
</dbReference>
<dbReference type="Proteomes" id="UP001152795">
    <property type="component" value="Unassembled WGS sequence"/>
</dbReference>
<keyword evidence="5" id="KW-0175">Coiled coil</keyword>
<evidence type="ECO:0000313" key="9">
    <source>
        <dbReference type="Proteomes" id="UP001152795"/>
    </source>
</evidence>
<dbReference type="PANTHER" id="PTHR13924">
    <property type="entry name" value="TRANSFORMING ACIDIC COILED-COIL CONTAINING PROTEIN 1/2"/>
    <property type="match status" value="1"/>
</dbReference>
<keyword evidence="4" id="KW-0597">Phosphoprotein</keyword>
<feature type="region of interest" description="Disordered" evidence="7">
    <location>
        <begin position="218"/>
        <end position="238"/>
    </location>
</feature>
<accession>A0A6S7IWF8</accession>
<keyword evidence="3" id="KW-0963">Cytoplasm</keyword>
<comment type="caution">
    <text evidence="8">The sequence shown here is derived from an EMBL/GenBank/DDBJ whole genome shotgun (WGS) entry which is preliminary data.</text>
</comment>
<gene>
    <name evidence="8" type="ORF">PACLA_8A078273</name>
</gene>
<feature type="region of interest" description="Disordered" evidence="7">
    <location>
        <begin position="84"/>
        <end position="140"/>
    </location>
</feature>
<dbReference type="InterPro" id="IPR007707">
    <property type="entry name" value="TACC_C"/>
</dbReference>
<protein>
    <submittedName>
        <fullName evidence="8">Transforming acidic coiled-coil-containing 1-like</fullName>
    </submittedName>
</protein>
<dbReference type="GO" id="GO:0005737">
    <property type="term" value="C:cytoplasm"/>
    <property type="evidence" value="ECO:0007669"/>
    <property type="project" value="TreeGrafter"/>
</dbReference>
<reference evidence="8" key="1">
    <citation type="submission" date="2020-04" db="EMBL/GenBank/DDBJ databases">
        <authorList>
            <person name="Alioto T."/>
            <person name="Alioto T."/>
            <person name="Gomez Garrido J."/>
        </authorList>
    </citation>
    <scope>NUCLEOTIDE SEQUENCE</scope>
    <source>
        <strain evidence="8">A484AB</strain>
    </source>
</reference>
<feature type="compositionally biased region" description="Low complexity" evidence="7">
    <location>
        <begin position="84"/>
        <end position="99"/>
    </location>
</feature>
<dbReference type="EMBL" id="CACRXK020006606">
    <property type="protein sequence ID" value="CAB4009892.1"/>
    <property type="molecule type" value="Genomic_DNA"/>
</dbReference>
<keyword evidence="6" id="KW-0206">Cytoskeleton</keyword>
<name>A0A6S7IWF8_PARCT</name>